<organism evidence="1 2">
    <name type="scientific">Caerostris extrusa</name>
    <name type="common">Bark spider</name>
    <name type="synonym">Caerostris bankana</name>
    <dbReference type="NCBI Taxonomy" id="172846"/>
    <lineage>
        <taxon>Eukaryota</taxon>
        <taxon>Metazoa</taxon>
        <taxon>Ecdysozoa</taxon>
        <taxon>Arthropoda</taxon>
        <taxon>Chelicerata</taxon>
        <taxon>Arachnida</taxon>
        <taxon>Araneae</taxon>
        <taxon>Araneomorphae</taxon>
        <taxon>Entelegynae</taxon>
        <taxon>Araneoidea</taxon>
        <taxon>Araneidae</taxon>
        <taxon>Caerostris</taxon>
    </lineage>
</organism>
<gene>
    <name evidence="1" type="ORF">CEXT_182641</name>
</gene>
<proteinExistence type="predicted"/>
<evidence type="ECO:0000313" key="2">
    <source>
        <dbReference type="Proteomes" id="UP001054945"/>
    </source>
</evidence>
<accession>A0AAV4SJC0</accession>
<protein>
    <submittedName>
        <fullName evidence="1">Uncharacterized protein</fullName>
    </submittedName>
</protein>
<reference evidence="1 2" key="1">
    <citation type="submission" date="2021-06" db="EMBL/GenBank/DDBJ databases">
        <title>Caerostris extrusa draft genome.</title>
        <authorList>
            <person name="Kono N."/>
            <person name="Arakawa K."/>
        </authorList>
    </citation>
    <scope>NUCLEOTIDE SEQUENCE [LARGE SCALE GENOMIC DNA]</scope>
</reference>
<dbReference type="Proteomes" id="UP001054945">
    <property type="component" value="Unassembled WGS sequence"/>
</dbReference>
<comment type="caution">
    <text evidence="1">The sequence shown here is derived from an EMBL/GenBank/DDBJ whole genome shotgun (WGS) entry which is preliminary data.</text>
</comment>
<name>A0AAV4SJC0_CAEEX</name>
<dbReference type="EMBL" id="BPLR01009530">
    <property type="protein sequence ID" value="GIY32667.1"/>
    <property type="molecule type" value="Genomic_DNA"/>
</dbReference>
<sequence>MDVEDPMKSSILLANQVLYFRQEWTLKIIKIPVSCYAKPSSLLSSRMDLRRSKWYLVSQTKFFALCRRVEDRKNFSVFELLISNRDLRTLQRNYSDALFPLEKFHRETYMEVRKFPKLGEVRQQDSSSSRLKSFAV</sequence>
<evidence type="ECO:0000313" key="1">
    <source>
        <dbReference type="EMBL" id="GIY32667.1"/>
    </source>
</evidence>
<keyword evidence="2" id="KW-1185">Reference proteome</keyword>
<dbReference type="AlphaFoldDB" id="A0AAV4SJC0"/>